<evidence type="ECO:0000259" key="3">
    <source>
        <dbReference type="PROSITE" id="PS50879"/>
    </source>
</evidence>
<dbReference type="GO" id="GO:0003676">
    <property type="term" value="F:nucleic acid binding"/>
    <property type="evidence" value="ECO:0007669"/>
    <property type="project" value="InterPro"/>
</dbReference>
<comment type="caution">
    <text evidence="4">The sequence shown here is derived from an EMBL/GenBank/DDBJ whole genome shotgun (WGS) entry which is preliminary data.</text>
</comment>
<proteinExistence type="predicted"/>
<dbReference type="GO" id="GO:0004523">
    <property type="term" value="F:RNA-DNA hybrid ribonuclease activity"/>
    <property type="evidence" value="ECO:0007669"/>
    <property type="project" value="InterPro"/>
</dbReference>
<feature type="domain" description="RNase H type-1" evidence="3">
    <location>
        <begin position="666"/>
        <end position="800"/>
    </location>
</feature>
<evidence type="ECO:0000256" key="1">
    <source>
        <dbReference type="SAM" id="Coils"/>
    </source>
</evidence>
<dbReference type="InterPro" id="IPR053151">
    <property type="entry name" value="RNase_H-like"/>
</dbReference>
<feature type="compositionally biased region" description="Polar residues" evidence="2">
    <location>
        <begin position="146"/>
        <end position="157"/>
    </location>
</feature>
<reference evidence="4" key="1">
    <citation type="submission" date="2021-04" db="EMBL/GenBank/DDBJ databases">
        <authorList>
            <person name="Tunstrom K."/>
        </authorList>
    </citation>
    <scope>NUCLEOTIDE SEQUENCE</scope>
</reference>
<feature type="coiled-coil region" evidence="1">
    <location>
        <begin position="384"/>
        <end position="444"/>
    </location>
</feature>
<evidence type="ECO:0000313" key="5">
    <source>
        <dbReference type="Proteomes" id="UP000691718"/>
    </source>
</evidence>
<accession>A0A8S3XQK7</accession>
<keyword evidence="5" id="KW-1185">Reference proteome</keyword>
<feature type="region of interest" description="Disordered" evidence="2">
    <location>
        <begin position="1"/>
        <end position="107"/>
    </location>
</feature>
<dbReference type="PANTHER" id="PTHR47723:SF19">
    <property type="entry name" value="POLYNUCLEOTIDYL TRANSFERASE, RIBONUCLEASE H-LIKE SUPERFAMILY PROTEIN"/>
    <property type="match status" value="1"/>
</dbReference>
<dbReference type="PROSITE" id="PS50879">
    <property type="entry name" value="RNASE_H_1"/>
    <property type="match status" value="1"/>
</dbReference>
<feature type="region of interest" description="Disordered" evidence="2">
    <location>
        <begin position="479"/>
        <end position="501"/>
    </location>
</feature>
<dbReference type="Proteomes" id="UP000691718">
    <property type="component" value="Unassembled WGS sequence"/>
</dbReference>
<keyword evidence="1" id="KW-0175">Coiled coil</keyword>
<feature type="region of interest" description="Disordered" evidence="2">
    <location>
        <begin position="123"/>
        <end position="157"/>
    </location>
</feature>
<name>A0A8S3XQK7_PARAO</name>
<feature type="compositionally biased region" description="Acidic residues" evidence="2">
    <location>
        <begin position="134"/>
        <end position="145"/>
    </location>
</feature>
<protein>
    <submittedName>
        <fullName evidence="4">(apollo) hypothetical protein</fullName>
    </submittedName>
</protein>
<dbReference type="Pfam" id="PF00075">
    <property type="entry name" value="RNase_H"/>
    <property type="match status" value="1"/>
</dbReference>
<dbReference type="OrthoDB" id="411871at2759"/>
<feature type="compositionally biased region" description="Polar residues" evidence="2">
    <location>
        <begin position="86"/>
        <end position="101"/>
    </location>
</feature>
<dbReference type="CDD" id="cd09276">
    <property type="entry name" value="Rnase_HI_RT_non_LTR"/>
    <property type="match status" value="1"/>
</dbReference>
<gene>
    <name evidence="4" type="ORF">PAPOLLO_LOCUS20879</name>
</gene>
<dbReference type="EMBL" id="CAJQZP010001294">
    <property type="protein sequence ID" value="CAG5036668.1"/>
    <property type="molecule type" value="Genomic_DNA"/>
</dbReference>
<evidence type="ECO:0000256" key="2">
    <source>
        <dbReference type="SAM" id="MobiDB-lite"/>
    </source>
</evidence>
<evidence type="ECO:0000313" key="4">
    <source>
        <dbReference type="EMBL" id="CAG5036668.1"/>
    </source>
</evidence>
<feature type="compositionally biased region" description="Basic and acidic residues" evidence="2">
    <location>
        <begin position="24"/>
        <end position="40"/>
    </location>
</feature>
<dbReference type="PANTHER" id="PTHR47723">
    <property type="entry name" value="OS05G0353850 PROTEIN"/>
    <property type="match status" value="1"/>
</dbReference>
<dbReference type="AlphaFoldDB" id="A0A8S3XQK7"/>
<feature type="compositionally biased region" description="Basic and acidic residues" evidence="2">
    <location>
        <begin position="479"/>
        <end position="491"/>
    </location>
</feature>
<organism evidence="4 5">
    <name type="scientific">Parnassius apollo</name>
    <name type="common">Apollo butterfly</name>
    <name type="synonym">Papilio apollo</name>
    <dbReference type="NCBI Taxonomy" id="110799"/>
    <lineage>
        <taxon>Eukaryota</taxon>
        <taxon>Metazoa</taxon>
        <taxon>Ecdysozoa</taxon>
        <taxon>Arthropoda</taxon>
        <taxon>Hexapoda</taxon>
        <taxon>Insecta</taxon>
        <taxon>Pterygota</taxon>
        <taxon>Neoptera</taxon>
        <taxon>Endopterygota</taxon>
        <taxon>Lepidoptera</taxon>
        <taxon>Glossata</taxon>
        <taxon>Ditrysia</taxon>
        <taxon>Papilionoidea</taxon>
        <taxon>Papilionidae</taxon>
        <taxon>Parnassiinae</taxon>
        <taxon>Parnassini</taxon>
        <taxon>Parnassius</taxon>
        <taxon>Parnassius</taxon>
    </lineage>
</organism>
<dbReference type="InterPro" id="IPR002156">
    <property type="entry name" value="RNaseH_domain"/>
</dbReference>
<sequence>MPDKSKRPTSSCSGKPQALKKKTVTKELKDSERSSADIKVAEQMSLQALDGKPAESTEQGTVELQGSAHGGARDERAVEESDTPDLLSSSPNLDEATTSSPVLARPGSSLLRIRTQIRQAKAAESRDALKAVSETEDTADSDVDSGDTNTSLDASTRSIGGNRMLLNELPRHANEIFQRTKAELEKSSNLKREIRESVVSGLYILYEMVLKLSDSRVLHMLESNKQKLNTSRESERLTQRHARFMHETLGQYALLKEDIKKLQKETESTRLILSYDICEAVTATKREVVNVKNEISTGPPIKDQIQALTEEFKLFRGNIDSLLKQFRQESGSTHLVEELRELRRVFNEYGLRKEPTQPPCSPLTQDFRDQESVEQQHRKTELLHQQVVDLRMQLNAEVAEIREEINSMSKDIKELTVASSNSPLPSVQANLEELRRENRELRDITVDSAAPIRLAIESLRKELKNQLYVGEADLSEHKCKSQDLNDQEQKHHSTSHNYRTPPLTFSEVLRKPHYPILVESIDPRSTSEDIIKQVKSGIDVVELGIGVIEPIITYAAGIWGGATKFKIIKDKLISLQRGFAIKIIRAFKTVSASAAISLALLTPLHLKVIEVANIETSKLTGKTELLPDDIVIEKPLTPSQLLHPADRKTIEINMATTQEDIDKNYNNHTTKIFTDGSKHNDGSTGAAFVVQINDKIKIRKKYKLHPSCTVFQAELLAIERACKWAIQTGVNNLSILTDSLSGLKEIQNKDSTNPFVVSIHKCIHQICNAGTGTINFIWVKAHKGLTGNEEADSTAKQAASSHSKYEYDNTPLSYLKHNFKQITLTNADSYYKDSVQGQYTKSICPDIESIQNLWEAFKPSFEFTQILTGHGFNLSYLYRFKIKSTNKCPCNDNSEQTFKHLIEECPRYSNTRNDHIITCNNLNITDAFNIKKIISKESSVTSYTKHIKNIVRTLKDFNRHIT</sequence>